<dbReference type="InterPro" id="IPR016024">
    <property type="entry name" value="ARM-type_fold"/>
</dbReference>
<dbReference type="PANTHER" id="PTHR41291:SF1">
    <property type="entry name" value="DNA ALKYLATION REPAIR PROTEIN"/>
    <property type="match status" value="1"/>
</dbReference>
<dbReference type="RefSeq" id="WP_157302090.1">
    <property type="nucleotide sequence ID" value="NZ_BAAAZB010000015.1"/>
</dbReference>
<name>A0A6N8JGM5_9BACT</name>
<sequence>MNVTEIIDLLKEEANTRYREGMLRFGIDNEKALGVKIPEVRKLAKLIKKDHKLALQLWDTRIHEARILASLVADPKLVTPQLIDRWTKDFTSWDICDQVCGNLFDRTPYAIEKAMEFSKHGEEFIKRAGFVLMAELAVHDKKADDMVFIQFFPVIEREAWDKRNFVKKAINWALRQIGKRNKALLPLAIQCAERILLQDSTTAKWIAGDALRELTSLKPSRKKGL</sequence>
<protein>
    <submittedName>
        <fullName evidence="1">DNA alkylation repair protein</fullName>
    </submittedName>
</protein>
<gene>
    <name evidence="1" type="ORF">GO495_22810</name>
</gene>
<proteinExistence type="predicted"/>
<dbReference type="CDD" id="cd06561">
    <property type="entry name" value="AlkD_like"/>
    <property type="match status" value="1"/>
</dbReference>
<accession>A0A6N8JGM5</accession>
<evidence type="ECO:0000313" key="2">
    <source>
        <dbReference type="Proteomes" id="UP000468388"/>
    </source>
</evidence>
<reference evidence="1 2" key="1">
    <citation type="submission" date="2019-12" db="EMBL/GenBank/DDBJ databases">
        <title>The draft genomic sequence of strain Chitinophaga oryziterrae JCM 16595.</title>
        <authorList>
            <person name="Zhang X."/>
        </authorList>
    </citation>
    <scope>NUCLEOTIDE SEQUENCE [LARGE SCALE GENOMIC DNA]</scope>
    <source>
        <strain evidence="1 2">JCM 16595</strain>
    </source>
</reference>
<dbReference type="EMBL" id="WRXO01000007">
    <property type="protein sequence ID" value="MVT43448.1"/>
    <property type="molecule type" value="Genomic_DNA"/>
</dbReference>
<dbReference type="SUPFAM" id="SSF48371">
    <property type="entry name" value="ARM repeat"/>
    <property type="match status" value="1"/>
</dbReference>
<comment type="caution">
    <text evidence="1">The sequence shown here is derived from an EMBL/GenBank/DDBJ whole genome shotgun (WGS) entry which is preliminary data.</text>
</comment>
<dbReference type="Proteomes" id="UP000468388">
    <property type="component" value="Unassembled WGS sequence"/>
</dbReference>
<dbReference type="Pfam" id="PF08713">
    <property type="entry name" value="DNA_alkylation"/>
    <property type="match status" value="1"/>
</dbReference>
<dbReference type="InterPro" id="IPR014825">
    <property type="entry name" value="DNA_alkylation"/>
</dbReference>
<evidence type="ECO:0000313" key="1">
    <source>
        <dbReference type="EMBL" id="MVT43448.1"/>
    </source>
</evidence>
<dbReference type="AlphaFoldDB" id="A0A6N8JGM5"/>
<dbReference type="Gene3D" id="1.25.10.90">
    <property type="match status" value="1"/>
</dbReference>
<keyword evidence="2" id="KW-1185">Reference proteome</keyword>
<dbReference type="OrthoDB" id="1117222at2"/>
<dbReference type="PANTHER" id="PTHR41291">
    <property type="entry name" value="DNA ALKYLATION REPAIR PROTEIN"/>
    <property type="match status" value="1"/>
</dbReference>
<organism evidence="1 2">
    <name type="scientific">Chitinophaga oryziterrae</name>
    <dbReference type="NCBI Taxonomy" id="1031224"/>
    <lineage>
        <taxon>Bacteria</taxon>
        <taxon>Pseudomonadati</taxon>
        <taxon>Bacteroidota</taxon>
        <taxon>Chitinophagia</taxon>
        <taxon>Chitinophagales</taxon>
        <taxon>Chitinophagaceae</taxon>
        <taxon>Chitinophaga</taxon>
    </lineage>
</organism>